<protein>
    <submittedName>
        <fullName evidence="2">Uncharacterized protein</fullName>
    </submittedName>
</protein>
<dbReference type="Pfam" id="PF00651">
    <property type="entry name" value="BTB"/>
    <property type="match status" value="1"/>
</dbReference>
<keyword evidence="3" id="KW-1185">Reference proteome</keyword>
<dbReference type="PROSITE" id="PS50097">
    <property type="entry name" value="BTB"/>
    <property type="match status" value="1"/>
</dbReference>
<evidence type="ECO:0000313" key="2">
    <source>
        <dbReference type="EMBL" id="KZM24655.1"/>
    </source>
</evidence>
<feature type="compositionally biased region" description="Polar residues" evidence="1">
    <location>
        <begin position="125"/>
        <end position="135"/>
    </location>
</feature>
<name>A0A163G2X8_DIDRA</name>
<dbReference type="Proteomes" id="UP000076837">
    <property type="component" value="Unassembled WGS sequence"/>
</dbReference>
<proteinExistence type="predicted"/>
<reference evidence="2 3" key="1">
    <citation type="journal article" date="2016" name="Sci. Rep.">
        <title>Draft genome sequencing and secretome analysis of fungal phytopathogen Ascochyta rabiei provides insight into the necrotrophic effector repertoire.</title>
        <authorList>
            <person name="Verma S."/>
            <person name="Gazara R.K."/>
            <person name="Nizam S."/>
            <person name="Parween S."/>
            <person name="Chattopadhyay D."/>
            <person name="Verma P.K."/>
        </authorList>
    </citation>
    <scope>NUCLEOTIDE SEQUENCE [LARGE SCALE GENOMIC DNA]</scope>
    <source>
        <strain evidence="2 3">ArDII</strain>
    </source>
</reference>
<sequence length="283" mass="32113">MLVKSPRKRPGFGSISEGCAQKKVRLPLTTDDLFGSAPTTVVVSEAMKTYFVHKTVIPNNSAFFSNALKQDWKKGVTRIVELPHVDSATFQFYLDWLYAGPRLNFMKDDDRVYPTVDEFAKATTEESPTTQTAPQVETHVDETPSVDYEWTRWHQCYELGNYFQDTDFKDTLIDIAVEKMSSDEEYTLALPGYIYPTSNAQSPHRKLAVDVKVWLGHSFQRAPKADHLSEFLADLIADLGCKARTRYVGEMGIYEYLKGVAPCKYHEYTLSTAACYLAKRAVD</sequence>
<dbReference type="InterPro" id="IPR000210">
    <property type="entry name" value="BTB/POZ_dom"/>
</dbReference>
<comment type="caution">
    <text evidence="2">The sequence shown here is derived from an EMBL/GenBank/DDBJ whole genome shotgun (WGS) entry which is preliminary data.</text>
</comment>
<dbReference type="SUPFAM" id="SSF54695">
    <property type="entry name" value="POZ domain"/>
    <property type="match status" value="1"/>
</dbReference>
<dbReference type="Gene3D" id="3.30.710.10">
    <property type="entry name" value="Potassium Channel Kv1.1, Chain A"/>
    <property type="match status" value="1"/>
</dbReference>
<feature type="region of interest" description="Disordered" evidence="1">
    <location>
        <begin position="122"/>
        <end position="141"/>
    </location>
</feature>
<dbReference type="AlphaFoldDB" id="A0A163G2X8"/>
<evidence type="ECO:0000256" key="1">
    <source>
        <dbReference type="SAM" id="MobiDB-lite"/>
    </source>
</evidence>
<dbReference type="PANTHER" id="PTHR47843:SF2">
    <property type="entry name" value="BTB DOMAIN-CONTAINING PROTEIN"/>
    <property type="match status" value="1"/>
</dbReference>
<evidence type="ECO:0000313" key="3">
    <source>
        <dbReference type="Proteomes" id="UP000076837"/>
    </source>
</evidence>
<dbReference type="STRING" id="5454.A0A163G2X8"/>
<dbReference type="InterPro" id="IPR011333">
    <property type="entry name" value="SKP1/BTB/POZ_sf"/>
</dbReference>
<dbReference type="EMBL" id="JYNV01000154">
    <property type="protein sequence ID" value="KZM24655.1"/>
    <property type="molecule type" value="Genomic_DNA"/>
</dbReference>
<dbReference type="OrthoDB" id="1022638at2759"/>
<dbReference type="CDD" id="cd18186">
    <property type="entry name" value="BTB_POZ_ZBTB_KLHL-like"/>
    <property type="match status" value="1"/>
</dbReference>
<dbReference type="PANTHER" id="PTHR47843">
    <property type="entry name" value="BTB DOMAIN-CONTAINING PROTEIN-RELATED"/>
    <property type="match status" value="1"/>
</dbReference>
<accession>A0A163G2X8</accession>
<gene>
    <name evidence="2" type="ORF">ST47_g4164</name>
</gene>
<organism evidence="2 3">
    <name type="scientific">Didymella rabiei</name>
    <name type="common">Chickpea ascochyta blight fungus</name>
    <name type="synonym">Mycosphaerella rabiei</name>
    <dbReference type="NCBI Taxonomy" id="5454"/>
    <lineage>
        <taxon>Eukaryota</taxon>
        <taxon>Fungi</taxon>
        <taxon>Dikarya</taxon>
        <taxon>Ascomycota</taxon>
        <taxon>Pezizomycotina</taxon>
        <taxon>Dothideomycetes</taxon>
        <taxon>Pleosporomycetidae</taxon>
        <taxon>Pleosporales</taxon>
        <taxon>Pleosporineae</taxon>
        <taxon>Didymellaceae</taxon>
        <taxon>Ascochyta</taxon>
    </lineage>
</organism>